<feature type="signal peptide" evidence="1">
    <location>
        <begin position="1"/>
        <end position="23"/>
    </location>
</feature>
<reference evidence="2" key="2">
    <citation type="journal article" date="2018" name="Nature">
        <title>A major lineage of non-tailed dsDNA viruses as unrecognized killers of marine bacteria.</title>
        <authorList>
            <person name="Kauffman K.M."/>
            <person name="Hussain F.A."/>
            <person name="Yang J."/>
            <person name="Arevalo P."/>
            <person name="Brown J.M."/>
            <person name="Chang W.K."/>
            <person name="VanInsberghe D."/>
            <person name="Elsherbini J."/>
            <person name="Sharma R.S."/>
            <person name="Cutler M.B."/>
            <person name="Kelly L."/>
            <person name="Polz M.F."/>
        </authorList>
    </citation>
    <scope>NUCLEOTIDE SEQUENCE</scope>
    <source>
        <strain evidence="2">10N.222.46.E12</strain>
    </source>
</reference>
<dbReference type="AlphaFoldDB" id="A0A7Z1MEY8"/>
<gene>
    <name evidence="2" type="ORF">BCS90_04990</name>
</gene>
<dbReference type="RefSeq" id="WP_102384993.1">
    <property type="nucleotide sequence ID" value="NZ_CP170026.1"/>
</dbReference>
<name>A0A7Z1MEY8_9VIBR</name>
<reference evidence="2" key="1">
    <citation type="submission" date="2016-07" db="EMBL/GenBank/DDBJ databases">
        <authorList>
            <person name="Kauffman K."/>
            <person name="Arevalo P."/>
            <person name="Polz M.F."/>
        </authorList>
    </citation>
    <scope>NUCLEOTIDE SEQUENCE</scope>
    <source>
        <strain evidence="2">10N.222.46.E12</strain>
    </source>
</reference>
<evidence type="ECO:0000256" key="1">
    <source>
        <dbReference type="SAM" id="SignalP"/>
    </source>
</evidence>
<keyword evidence="1" id="KW-0732">Signal</keyword>
<evidence type="ECO:0000313" key="2">
    <source>
        <dbReference type="EMBL" id="PMP24188.1"/>
    </source>
</evidence>
<feature type="chain" id="PRO_5030973490" description="GlyGly-CTERM sorting domain-containing protein" evidence="1">
    <location>
        <begin position="24"/>
        <end position="682"/>
    </location>
</feature>
<dbReference type="InterPro" id="IPR022562">
    <property type="entry name" value="DUF3466"/>
</dbReference>
<sequence>MKAMVKKSVVVSSTLLVASYSNAALYRVVLEESPVETESVYGVAVEPELGTTDCFSTSCGDTDYAFAGEAQNAEPGFSFKEEVPFGIDNTFYYLDYDDIYSYCTSELGYATCEAWSSLLWYGDEDAGIGGLRNERDAYYELSYQTNSTAFYDSYSLSDIPDVGSNPPDVSSYSYSFVDGTEEKVITKVDENGFVLGNTSSGYYSYNNQYIQLYRQRGYYDTGTEFTVLQPEADTSITISDADGEANIISQMGRTMAFDSFSYGGESYVVGSASVATFYYSDEYKDYDSPYTFDSDAEDLDNCIDEDIEPALYPECQNFAFANRAFVWNITDANGPNDDGNRFSVSDWETSSTYYSYNDDEASAQASVRAATISSRGTYSSYPVLVGYNTELDDSDNFLMQAAVFRPSSTSNFSVSENAWTTTFIANATVEVSDSYIHSNSVATDINENMMVIGYAKRDGDYPSDRVSDNRMFVADANDTTPTATFFASLGEDIFFDSAEGKASEINNYNEIVGYVDAETHSEVDGHERRHRGFIFPYNDIGTDTDRRARYNDQAWWLDDLTNGGDYSDANNHFRILDATDINDAGVISGTAIQCFASESSSSSMAYDSTAHFAYCNDGVGDERVVAVKLIPISGATSEDIAERSDDSAEDVERSGAGTGLLVLISLMSVLSVRLKKSRSVIT</sequence>
<accession>A0A7Z1MEY8</accession>
<protein>
    <recommendedName>
        <fullName evidence="3">GlyGly-CTERM sorting domain-containing protein</fullName>
    </recommendedName>
</protein>
<organism evidence="2">
    <name type="scientific">Vibrio cyclitrophicus</name>
    <dbReference type="NCBI Taxonomy" id="47951"/>
    <lineage>
        <taxon>Bacteria</taxon>
        <taxon>Pseudomonadati</taxon>
        <taxon>Pseudomonadota</taxon>
        <taxon>Gammaproteobacteria</taxon>
        <taxon>Vibrionales</taxon>
        <taxon>Vibrionaceae</taxon>
        <taxon>Vibrio</taxon>
    </lineage>
</organism>
<comment type="caution">
    <text evidence="2">The sequence shown here is derived from an EMBL/GenBank/DDBJ whole genome shotgun (WGS) entry which is preliminary data.</text>
</comment>
<proteinExistence type="predicted"/>
<dbReference type="Pfam" id="PF11949">
    <property type="entry name" value="DUF3466"/>
    <property type="match status" value="1"/>
</dbReference>
<evidence type="ECO:0008006" key="3">
    <source>
        <dbReference type="Google" id="ProtNLM"/>
    </source>
</evidence>
<dbReference type="EMBL" id="MDBS01000067">
    <property type="protein sequence ID" value="PMP24188.1"/>
    <property type="molecule type" value="Genomic_DNA"/>
</dbReference>